<feature type="compositionally biased region" description="Pro residues" evidence="1">
    <location>
        <begin position="9"/>
        <end position="27"/>
    </location>
</feature>
<feature type="compositionally biased region" description="Polar residues" evidence="1">
    <location>
        <begin position="29"/>
        <end position="38"/>
    </location>
</feature>
<dbReference type="AlphaFoldDB" id="A0A1J4JHH7"/>
<name>A0A1J4JHH7_9EUKA</name>
<proteinExistence type="predicted"/>
<evidence type="ECO:0000313" key="3">
    <source>
        <dbReference type="EMBL" id="OHS98590.1"/>
    </source>
</evidence>
<feature type="region of interest" description="Disordered" evidence="1">
    <location>
        <begin position="1"/>
        <end position="103"/>
    </location>
</feature>
<evidence type="ECO:0000256" key="1">
    <source>
        <dbReference type="SAM" id="MobiDB-lite"/>
    </source>
</evidence>
<accession>A0A1J4JHH7</accession>
<dbReference type="Proteomes" id="UP000179807">
    <property type="component" value="Unassembled WGS sequence"/>
</dbReference>
<dbReference type="RefSeq" id="XP_068351727.1">
    <property type="nucleotide sequence ID" value="XM_068510006.1"/>
</dbReference>
<comment type="caution">
    <text evidence="3">The sequence shown here is derived from an EMBL/GenBank/DDBJ whole genome shotgun (WGS) entry which is preliminary data.</text>
</comment>
<dbReference type="SUPFAM" id="SSF55797">
    <property type="entry name" value="PR-1-like"/>
    <property type="match status" value="1"/>
</dbReference>
<dbReference type="Gene3D" id="3.40.33.10">
    <property type="entry name" value="CAP"/>
    <property type="match status" value="1"/>
</dbReference>
<keyword evidence="4" id="KW-1185">Reference proteome</keyword>
<feature type="domain" description="SCP" evidence="2">
    <location>
        <begin position="182"/>
        <end position="285"/>
    </location>
</feature>
<dbReference type="CDD" id="cd05379">
    <property type="entry name" value="CAP_bacterial"/>
    <property type="match status" value="1"/>
</dbReference>
<dbReference type="EMBL" id="MLAK01001048">
    <property type="protein sequence ID" value="OHS98590.1"/>
    <property type="molecule type" value="Genomic_DNA"/>
</dbReference>
<organism evidence="3 4">
    <name type="scientific">Tritrichomonas foetus</name>
    <dbReference type="NCBI Taxonomy" id="1144522"/>
    <lineage>
        <taxon>Eukaryota</taxon>
        <taxon>Metamonada</taxon>
        <taxon>Parabasalia</taxon>
        <taxon>Tritrichomonadida</taxon>
        <taxon>Tritrichomonadidae</taxon>
        <taxon>Tritrichomonas</taxon>
    </lineage>
</organism>
<dbReference type="InterPro" id="IPR035940">
    <property type="entry name" value="CAP_sf"/>
</dbReference>
<dbReference type="Pfam" id="PF00188">
    <property type="entry name" value="CAP"/>
    <property type="match status" value="1"/>
</dbReference>
<dbReference type="PANTHER" id="PTHR31157">
    <property type="entry name" value="SCP DOMAIN-CONTAINING PROTEIN"/>
    <property type="match status" value="1"/>
</dbReference>
<dbReference type="InterPro" id="IPR014044">
    <property type="entry name" value="CAP_dom"/>
</dbReference>
<protein>
    <recommendedName>
        <fullName evidence="2">SCP domain-containing protein</fullName>
    </recommendedName>
</protein>
<gene>
    <name evidence="3" type="ORF">TRFO_35025</name>
</gene>
<reference evidence="3" key="1">
    <citation type="submission" date="2016-10" db="EMBL/GenBank/DDBJ databases">
        <authorList>
            <person name="Benchimol M."/>
            <person name="Almeida L.G."/>
            <person name="Vasconcelos A.T."/>
            <person name="Perreira-Neves A."/>
            <person name="Rosa I.A."/>
            <person name="Tasca T."/>
            <person name="Bogo M.R."/>
            <person name="de Souza W."/>
        </authorList>
    </citation>
    <scope>NUCLEOTIDE SEQUENCE [LARGE SCALE GENOMIC DNA]</scope>
    <source>
        <strain evidence="3">K</strain>
    </source>
</reference>
<dbReference type="VEuPathDB" id="TrichDB:TRFO_35025"/>
<dbReference type="GeneID" id="94844710"/>
<evidence type="ECO:0000259" key="2">
    <source>
        <dbReference type="Pfam" id="PF00188"/>
    </source>
</evidence>
<dbReference type="PANTHER" id="PTHR31157:SF1">
    <property type="entry name" value="SCP DOMAIN-CONTAINING PROTEIN"/>
    <property type="match status" value="1"/>
</dbReference>
<evidence type="ECO:0000313" key="4">
    <source>
        <dbReference type="Proteomes" id="UP000179807"/>
    </source>
</evidence>
<feature type="compositionally biased region" description="Low complexity" evidence="1">
    <location>
        <begin position="85"/>
        <end position="103"/>
    </location>
</feature>
<sequence length="326" mass="36204">MSSIDMLPPNEPSDPPASPKPDNPPNSPRSVKSYTPKTTPRHKNPQNQTVSPFSRPPIHGQRFGFTLPPGAMPVDNQKKFDFDDSSNSPSKFTTSSKSPSRLTNFSRSLSRINNRNSYGNTNNLSNFSYFSIDNISRISSNNQNLSGSRKREFIDPETIRGSSTFVSVHRREPAALERKIVDQINLIRSNHGLNLLIFSRHLSDIEAAHNTKMAQGKIPLSNDGLKGRVRQIDGIAGFHECVGSCVSSCPDPAGKLVDMWMESSAHRKGILGHFTKIGIAIERSRVGPQHRRKRIGVDIESNHLETDGEDDVVKGDWFATIMFALM</sequence>